<evidence type="ECO:0000313" key="3">
    <source>
        <dbReference type="Proteomes" id="UP000241167"/>
    </source>
</evidence>
<comment type="caution">
    <text evidence="2">The sequence shown here is derived from an EMBL/GenBank/DDBJ whole genome shotgun (WGS) entry which is preliminary data.</text>
</comment>
<name>A0A2P7QRA2_9SPHN</name>
<accession>A0A2P7QRA2</accession>
<protein>
    <submittedName>
        <fullName evidence="2">Uncharacterized protein</fullName>
    </submittedName>
</protein>
<sequence>MSDAAIMSQGCGETPRAFDGVLSASQRFVGGTARMLGTAPCPVDGRDRAHILCVAPKRQKGKSMPADPEDGFFASMLRARMREHEMDLEDTAFDFLRNMERDFTEERRQRGLPREPEVSDQLRYEAEMAV</sequence>
<gene>
    <name evidence="2" type="ORF">C7I55_09050</name>
</gene>
<dbReference type="AlphaFoldDB" id="A0A2P7QRA2"/>
<evidence type="ECO:0000313" key="2">
    <source>
        <dbReference type="EMBL" id="PSJ40474.1"/>
    </source>
</evidence>
<proteinExistence type="predicted"/>
<dbReference type="EMBL" id="PXYI01000003">
    <property type="protein sequence ID" value="PSJ40474.1"/>
    <property type="molecule type" value="Genomic_DNA"/>
</dbReference>
<dbReference type="Proteomes" id="UP000241167">
    <property type="component" value="Unassembled WGS sequence"/>
</dbReference>
<evidence type="ECO:0000256" key="1">
    <source>
        <dbReference type="SAM" id="MobiDB-lite"/>
    </source>
</evidence>
<feature type="region of interest" description="Disordered" evidence="1">
    <location>
        <begin position="104"/>
        <end position="130"/>
    </location>
</feature>
<reference evidence="2 3" key="1">
    <citation type="submission" date="2018-03" db="EMBL/GenBank/DDBJ databases">
        <title>The draft genome of Sphingosinicella sp. GL-C-18.</title>
        <authorList>
            <person name="Liu L."/>
            <person name="Li L."/>
            <person name="Liang L."/>
            <person name="Zhang X."/>
            <person name="Wang T."/>
        </authorList>
    </citation>
    <scope>NUCLEOTIDE SEQUENCE [LARGE SCALE GENOMIC DNA]</scope>
    <source>
        <strain evidence="2 3">GL-C-18</strain>
    </source>
</reference>
<keyword evidence="3" id="KW-1185">Reference proteome</keyword>
<organism evidence="2 3">
    <name type="scientific">Allosphingosinicella deserti</name>
    <dbReference type="NCBI Taxonomy" id="2116704"/>
    <lineage>
        <taxon>Bacteria</taxon>
        <taxon>Pseudomonadati</taxon>
        <taxon>Pseudomonadota</taxon>
        <taxon>Alphaproteobacteria</taxon>
        <taxon>Sphingomonadales</taxon>
        <taxon>Sphingomonadaceae</taxon>
        <taxon>Allosphingosinicella</taxon>
    </lineage>
</organism>
<dbReference type="RefSeq" id="WP_106512626.1">
    <property type="nucleotide sequence ID" value="NZ_PXYI01000003.1"/>
</dbReference>